<sequence>MDNFNEVKLITGEFKPNEAEEILFSIIEDKISFNTRQIFSYEERGLDGAERYKNRIVELQESKKKVADMINSCKAKNKILSIESSIVIKEKPELSTS</sequence>
<evidence type="ECO:0000313" key="2">
    <source>
        <dbReference type="Proteomes" id="UP000356253"/>
    </source>
</evidence>
<name>A0AC61YCA2_9FLAO</name>
<evidence type="ECO:0000313" key="1">
    <source>
        <dbReference type="EMBL" id="VVV02019.1"/>
    </source>
</evidence>
<comment type="caution">
    <text evidence="1">The sequence shown here is derived from an EMBL/GenBank/DDBJ whole genome shotgun (WGS) entry which is preliminary data.</text>
</comment>
<proteinExistence type="predicted"/>
<protein>
    <submittedName>
        <fullName evidence="1">Uncharacterized protein</fullName>
    </submittedName>
</protein>
<dbReference type="EMBL" id="CABVMM010000014">
    <property type="protein sequence ID" value="VVV02019.1"/>
    <property type="molecule type" value="Genomic_DNA"/>
</dbReference>
<reference evidence="1" key="1">
    <citation type="submission" date="2019-09" db="EMBL/GenBank/DDBJ databases">
        <authorList>
            <person name="Rodrigo-Torres L."/>
            <person name="Arahal R. D."/>
            <person name="Lucena T."/>
        </authorList>
    </citation>
    <scope>NUCLEOTIDE SEQUENCE</scope>
    <source>
        <strain evidence="1">ISS653</strain>
    </source>
</reference>
<organism evidence="1 2">
    <name type="scientific">Mesonia oceanica</name>
    <dbReference type="NCBI Taxonomy" id="2687242"/>
    <lineage>
        <taxon>Bacteria</taxon>
        <taxon>Pseudomonadati</taxon>
        <taxon>Bacteroidota</taxon>
        <taxon>Flavobacteriia</taxon>
        <taxon>Flavobacteriales</taxon>
        <taxon>Flavobacteriaceae</taxon>
        <taxon>Mesonia</taxon>
    </lineage>
</organism>
<gene>
    <name evidence="1" type="ORF">FVB9532_03314</name>
</gene>
<accession>A0AC61YCA2</accession>
<dbReference type="Proteomes" id="UP000356253">
    <property type="component" value="Unassembled WGS sequence"/>
</dbReference>
<keyword evidence="2" id="KW-1185">Reference proteome</keyword>